<evidence type="ECO:0000313" key="2">
    <source>
        <dbReference type="EMBL" id="PIW07843.1"/>
    </source>
</evidence>
<evidence type="ECO:0000256" key="1">
    <source>
        <dbReference type="SAM" id="Phobius"/>
    </source>
</evidence>
<feature type="transmembrane region" description="Helical" evidence="1">
    <location>
        <begin position="83"/>
        <end position="101"/>
    </location>
</feature>
<proteinExistence type="predicted"/>
<name>A0A2M7FQ35_9BACT</name>
<feature type="non-terminal residue" evidence="2">
    <location>
        <position position="1"/>
    </location>
</feature>
<comment type="caution">
    <text evidence="2">The sequence shown here is derived from an EMBL/GenBank/DDBJ whole genome shotgun (WGS) entry which is preliminary data.</text>
</comment>
<organism evidence="2 3">
    <name type="scientific">Candidatus Collierbacteria bacterium CG17_big_fil_post_rev_8_21_14_2_50_45_7</name>
    <dbReference type="NCBI Taxonomy" id="1974536"/>
    <lineage>
        <taxon>Bacteria</taxon>
        <taxon>Candidatus Collieribacteriota</taxon>
    </lineage>
</organism>
<gene>
    <name evidence="2" type="ORF">COW38_02120</name>
</gene>
<evidence type="ECO:0000313" key="3">
    <source>
        <dbReference type="Proteomes" id="UP000230556"/>
    </source>
</evidence>
<accession>A0A2M7FQ35</accession>
<dbReference type="Proteomes" id="UP000230556">
    <property type="component" value="Unassembled WGS sequence"/>
</dbReference>
<sequence>LPADESAGWDQPLRSDLVITKVKKIGTWLYRVKVEGSGLLKLSQGYDEGWIGIGLRHVKVDGWANGWMVGQSGEVTIFYWPQLLEYFGFVVLLITLIVVLFEKR</sequence>
<protein>
    <submittedName>
        <fullName evidence="2">Uncharacterized protein</fullName>
    </submittedName>
</protein>
<dbReference type="EMBL" id="PFFO01000093">
    <property type="protein sequence ID" value="PIW07843.1"/>
    <property type="molecule type" value="Genomic_DNA"/>
</dbReference>
<keyword evidence="1" id="KW-1133">Transmembrane helix</keyword>
<dbReference type="AlphaFoldDB" id="A0A2M7FQ35"/>
<keyword evidence="1" id="KW-0472">Membrane</keyword>
<reference evidence="3" key="1">
    <citation type="submission" date="2017-09" db="EMBL/GenBank/DDBJ databases">
        <title>Depth-based differentiation of microbial function through sediment-hosted aquifers and enrichment of novel symbionts in the deep terrestrial subsurface.</title>
        <authorList>
            <person name="Probst A.J."/>
            <person name="Ladd B."/>
            <person name="Jarett J.K."/>
            <person name="Geller-Mcgrath D.E."/>
            <person name="Sieber C.M.K."/>
            <person name="Emerson J.B."/>
            <person name="Anantharaman K."/>
            <person name="Thomas B.C."/>
            <person name="Malmstrom R."/>
            <person name="Stieglmeier M."/>
            <person name="Klingl A."/>
            <person name="Woyke T."/>
            <person name="Ryan C.M."/>
            <person name="Banfield J.F."/>
        </authorList>
    </citation>
    <scope>NUCLEOTIDE SEQUENCE [LARGE SCALE GENOMIC DNA]</scope>
</reference>
<keyword evidence="1" id="KW-0812">Transmembrane</keyword>